<evidence type="ECO:0000259" key="5">
    <source>
        <dbReference type="Pfam" id="PF25975"/>
    </source>
</evidence>
<dbReference type="EMBL" id="UOFQ01000059">
    <property type="protein sequence ID" value="VAW87169.1"/>
    <property type="molecule type" value="Genomic_DNA"/>
</dbReference>
<keyword evidence="2" id="KW-0813">Transport</keyword>
<feature type="domain" description="CzcB-like barrel-sandwich hybrid" evidence="4">
    <location>
        <begin position="75"/>
        <end position="214"/>
    </location>
</feature>
<feature type="domain" description="CusB-like beta-barrel" evidence="3">
    <location>
        <begin position="218"/>
        <end position="288"/>
    </location>
</feature>
<dbReference type="InterPro" id="IPR006143">
    <property type="entry name" value="RND_pump_MFP"/>
</dbReference>
<dbReference type="GO" id="GO:0016020">
    <property type="term" value="C:membrane"/>
    <property type="evidence" value="ECO:0007669"/>
    <property type="project" value="InterPro"/>
</dbReference>
<dbReference type="Gene3D" id="2.40.420.20">
    <property type="match status" value="1"/>
</dbReference>
<evidence type="ECO:0000256" key="2">
    <source>
        <dbReference type="ARBA" id="ARBA00022448"/>
    </source>
</evidence>
<dbReference type="NCBIfam" id="TIGR01730">
    <property type="entry name" value="RND_mfp"/>
    <property type="match status" value="1"/>
</dbReference>
<dbReference type="InterPro" id="IPR051909">
    <property type="entry name" value="MFP_Cation_Efflux"/>
</dbReference>
<evidence type="ECO:0000259" key="3">
    <source>
        <dbReference type="Pfam" id="PF25954"/>
    </source>
</evidence>
<dbReference type="FunFam" id="2.40.30.170:FF:000010">
    <property type="entry name" value="Efflux RND transporter periplasmic adaptor subunit"/>
    <property type="match status" value="1"/>
</dbReference>
<evidence type="ECO:0000256" key="1">
    <source>
        <dbReference type="ARBA" id="ARBA00009477"/>
    </source>
</evidence>
<dbReference type="GO" id="GO:0060003">
    <property type="term" value="P:copper ion export"/>
    <property type="evidence" value="ECO:0007669"/>
    <property type="project" value="TreeGrafter"/>
</dbReference>
<dbReference type="PANTHER" id="PTHR30097">
    <property type="entry name" value="CATION EFFLUX SYSTEM PROTEIN CUSB"/>
    <property type="match status" value="1"/>
</dbReference>
<dbReference type="GO" id="GO:0022857">
    <property type="term" value="F:transmembrane transporter activity"/>
    <property type="evidence" value="ECO:0007669"/>
    <property type="project" value="InterPro"/>
</dbReference>
<proteinExistence type="inferred from homology"/>
<dbReference type="Pfam" id="PF25975">
    <property type="entry name" value="CzcB_C"/>
    <property type="match status" value="1"/>
</dbReference>
<dbReference type="InterPro" id="IPR058647">
    <property type="entry name" value="BSH_CzcB-like"/>
</dbReference>
<sequence length="370" mass="40373">MKKQLFMSAVILCLLGSALAFAPLYAEEEHEEEGGIPPMSAQQRQAMGILTQTVTARLLADEVIAPAEVTVNLYRTAEVTPRISAQIVRRHARMGEQVKRGQKLVTLSSVEMAEAQGQLLIAAREWQRVQRLGRKVVSEKRYVAAQVVHQQAWAKVLAFGMTKVQVKALLKQGDVSRATGTFDLLSTQAGTVLSDDFVIGRVVEPGQVLMEISDESRLWVEAKLAAEVADRIEIGASARVSSDERQWVSGKVVQIHRRMDETTRTLAVRIELDSSEGGLRPGQFVKSAIALTAGKSVMAVPSKAVVLLQGDYVVFKPDGEEIHPAPVERGVTRGNWTEIRAGLVLGDEIVTQGAYVLKSLLLKSMIGDAD</sequence>
<organism evidence="6">
    <name type="scientific">hydrothermal vent metagenome</name>
    <dbReference type="NCBI Taxonomy" id="652676"/>
    <lineage>
        <taxon>unclassified sequences</taxon>
        <taxon>metagenomes</taxon>
        <taxon>ecological metagenomes</taxon>
    </lineage>
</organism>
<gene>
    <name evidence="6" type="ORF">MNBD_GAMMA17-412</name>
</gene>
<reference evidence="6" key="1">
    <citation type="submission" date="2018-06" db="EMBL/GenBank/DDBJ databases">
        <authorList>
            <person name="Zhirakovskaya E."/>
        </authorList>
    </citation>
    <scope>NUCLEOTIDE SEQUENCE</scope>
</reference>
<accession>A0A3B0ZLY4</accession>
<comment type="similarity">
    <text evidence="1">Belongs to the membrane fusion protein (MFP) (TC 8.A.1) family.</text>
</comment>
<dbReference type="SUPFAM" id="SSF111369">
    <property type="entry name" value="HlyD-like secretion proteins"/>
    <property type="match status" value="1"/>
</dbReference>
<evidence type="ECO:0000259" key="4">
    <source>
        <dbReference type="Pfam" id="PF25973"/>
    </source>
</evidence>
<dbReference type="PANTHER" id="PTHR30097:SF4">
    <property type="entry name" value="SLR6042 PROTEIN"/>
    <property type="match status" value="1"/>
</dbReference>
<dbReference type="Pfam" id="PF25973">
    <property type="entry name" value="BSH_CzcB"/>
    <property type="match status" value="1"/>
</dbReference>
<dbReference type="InterPro" id="IPR058792">
    <property type="entry name" value="Beta-barrel_RND_2"/>
</dbReference>
<dbReference type="Gene3D" id="2.40.50.100">
    <property type="match status" value="1"/>
</dbReference>
<dbReference type="Gene3D" id="2.40.30.170">
    <property type="match status" value="1"/>
</dbReference>
<protein>
    <submittedName>
        <fullName evidence="6">Probable Co/Zn/Cd efflux system membrane fusion protein</fullName>
    </submittedName>
</protein>
<dbReference type="GO" id="GO:0015679">
    <property type="term" value="P:plasma membrane copper ion transport"/>
    <property type="evidence" value="ECO:0007669"/>
    <property type="project" value="TreeGrafter"/>
</dbReference>
<dbReference type="AlphaFoldDB" id="A0A3B0ZLY4"/>
<feature type="domain" description="CzcB-like C-terminal circularly permuted SH3-like" evidence="5">
    <location>
        <begin position="299"/>
        <end position="358"/>
    </location>
</feature>
<dbReference type="InterPro" id="IPR058649">
    <property type="entry name" value="CzcB_C"/>
</dbReference>
<evidence type="ECO:0000313" key="6">
    <source>
        <dbReference type="EMBL" id="VAW87169.1"/>
    </source>
</evidence>
<dbReference type="GO" id="GO:0030313">
    <property type="term" value="C:cell envelope"/>
    <property type="evidence" value="ECO:0007669"/>
    <property type="project" value="TreeGrafter"/>
</dbReference>
<name>A0A3B0ZLY4_9ZZZZ</name>
<dbReference type="Pfam" id="PF25954">
    <property type="entry name" value="Beta-barrel_RND_2"/>
    <property type="match status" value="1"/>
</dbReference>